<comment type="function">
    <text evidence="5">DNA-dependent RNA polymerase (RNAP) catalyzes the transcription of DNA into RNA using the four ribonucleoside triphosphates as substrates.</text>
</comment>
<feature type="binding site" evidence="5">
    <location>
        <position position="45"/>
    </location>
    <ligand>
        <name>Zn(2+)</name>
        <dbReference type="ChEBI" id="CHEBI:29105"/>
    </ligand>
</feature>
<feature type="binding site" evidence="5">
    <location>
        <position position="10"/>
    </location>
    <ligand>
        <name>Zn(2+)</name>
        <dbReference type="ChEBI" id="CHEBI:29105"/>
    </ligand>
</feature>
<dbReference type="GO" id="GO:0005737">
    <property type="term" value="C:cytoplasm"/>
    <property type="evidence" value="ECO:0007669"/>
    <property type="project" value="UniProtKB-SubCell"/>
</dbReference>
<evidence type="ECO:0000256" key="4">
    <source>
        <dbReference type="ARBA" id="ARBA00023163"/>
    </source>
</evidence>
<organism evidence="6 7">
    <name type="scientific">candidate division MSBL1 archaeon SCGC-AAA259E17</name>
    <dbReference type="NCBI Taxonomy" id="1698263"/>
    <lineage>
        <taxon>Archaea</taxon>
        <taxon>Methanobacteriati</taxon>
        <taxon>Methanobacteriota</taxon>
        <taxon>candidate division MSBL1</taxon>
    </lineage>
</organism>
<feature type="binding site" evidence="5">
    <location>
        <position position="44"/>
    </location>
    <ligand>
        <name>Zn(2+)</name>
        <dbReference type="ChEBI" id="CHEBI:29105"/>
    </ligand>
</feature>
<evidence type="ECO:0000256" key="3">
    <source>
        <dbReference type="ARBA" id="ARBA00022833"/>
    </source>
</evidence>
<keyword evidence="2 5" id="KW-0479">Metal-binding</keyword>
<keyword evidence="1 5" id="KW-0240">DNA-directed RNA polymerase</keyword>
<dbReference type="PANTHER" id="PTHR23431:SF3">
    <property type="entry name" value="DNA-DIRECTED RNA POLYMERASES I, II, AND III SUBUNIT RPABC5"/>
    <property type="match status" value="1"/>
</dbReference>
<dbReference type="Gene3D" id="1.10.10.60">
    <property type="entry name" value="Homeodomain-like"/>
    <property type="match status" value="1"/>
</dbReference>
<dbReference type="PATRIC" id="fig|1698263.3.peg.1345"/>
<dbReference type="SUPFAM" id="SSF46924">
    <property type="entry name" value="RNA polymerase subunit RPB10"/>
    <property type="match status" value="1"/>
</dbReference>
<accession>A0A133UCH5</accession>
<dbReference type="HAMAP" id="MF_00250">
    <property type="entry name" value="RNApol_arch_Rpo10"/>
    <property type="match status" value="1"/>
</dbReference>
<comment type="subunit">
    <text evidence="5">Part of the RNA polymerase complex.</text>
</comment>
<keyword evidence="5" id="KW-0548">Nucleotidyltransferase</keyword>
<evidence type="ECO:0000256" key="2">
    <source>
        <dbReference type="ARBA" id="ARBA00022723"/>
    </source>
</evidence>
<dbReference type="GO" id="GO:0008270">
    <property type="term" value="F:zinc ion binding"/>
    <property type="evidence" value="ECO:0007669"/>
    <property type="project" value="UniProtKB-UniRule"/>
</dbReference>
<comment type="caution">
    <text evidence="6">The sequence shown here is derived from an EMBL/GenBank/DDBJ whole genome shotgun (WGS) entry which is preliminary data.</text>
</comment>
<keyword evidence="3 5" id="KW-0862">Zinc</keyword>
<dbReference type="GO" id="GO:0006351">
    <property type="term" value="P:DNA-templated transcription"/>
    <property type="evidence" value="ECO:0007669"/>
    <property type="project" value="UniProtKB-UniRule"/>
</dbReference>
<evidence type="ECO:0000256" key="5">
    <source>
        <dbReference type="HAMAP-Rule" id="MF_00250"/>
    </source>
</evidence>
<dbReference type="AlphaFoldDB" id="A0A133UCH5"/>
<dbReference type="Proteomes" id="UP000070373">
    <property type="component" value="Unassembled WGS sequence"/>
</dbReference>
<dbReference type="PANTHER" id="PTHR23431">
    <property type="entry name" value="DNA-DIRECTED RNA POLYMERASES I, II, AND III SUBUNIT RPABC5 FAMILY MEMBER"/>
    <property type="match status" value="1"/>
</dbReference>
<dbReference type="GO" id="GO:0003677">
    <property type="term" value="F:DNA binding"/>
    <property type="evidence" value="ECO:0007669"/>
    <property type="project" value="InterPro"/>
</dbReference>
<dbReference type="GO" id="GO:0000428">
    <property type="term" value="C:DNA-directed RNA polymerase complex"/>
    <property type="evidence" value="ECO:0007669"/>
    <property type="project" value="UniProtKB-KW"/>
</dbReference>
<comment type="cofactor">
    <cofactor evidence="5">
        <name>Zn(2+)</name>
        <dbReference type="ChEBI" id="CHEBI:29105"/>
    </cofactor>
    <text evidence="5">Binds 1 zinc ion.</text>
</comment>
<name>A0A133UCH5_9EURY</name>
<protein>
    <recommendedName>
        <fullName evidence="5">DNA-directed RNA polymerase subunit Rpo10</fullName>
        <ecNumber evidence="5">2.7.7.6</ecNumber>
    </recommendedName>
    <alternativeName>
        <fullName evidence="5">DNA-directed RNA polymerase subunit N</fullName>
    </alternativeName>
</protein>
<feature type="binding site" evidence="5">
    <location>
        <position position="7"/>
    </location>
    <ligand>
        <name>Zn(2+)</name>
        <dbReference type="ChEBI" id="CHEBI:29105"/>
    </ligand>
</feature>
<dbReference type="EC" id="2.7.7.6" evidence="5"/>
<dbReference type="InterPro" id="IPR023580">
    <property type="entry name" value="RNA_pol_su_RPB10"/>
</dbReference>
<dbReference type="EMBL" id="LHXN01000094">
    <property type="protein sequence ID" value="KXA91901.1"/>
    <property type="molecule type" value="Genomic_DNA"/>
</dbReference>
<comment type="similarity">
    <text evidence="5">Belongs to the archaeal Rpo10/eukaryotic RPB10 RNA polymerase subunit family.</text>
</comment>
<keyword evidence="4 5" id="KW-0804">Transcription</keyword>
<keyword evidence="7" id="KW-1185">Reference proteome</keyword>
<comment type="subcellular location">
    <subcellularLocation>
        <location evidence="5">Cytoplasm</location>
    </subcellularLocation>
</comment>
<reference evidence="6 7" key="1">
    <citation type="journal article" date="2016" name="Sci. Rep.">
        <title>Metabolic traits of an uncultured archaeal lineage -MSBL1- from brine pools of the Red Sea.</title>
        <authorList>
            <person name="Mwirichia R."/>
            <person name="Alam I."/>
            <person name="Rashid M."/>
            <person name="Vinu M."/>
            <person name="Ba-Alawi W."/>
            <person name="Anthony Kamau A."/>
            <person name="Kamanda Ngugi D."/>
            <person name="Goker M."/>
            <person name="Klenk H.P."/>
            <person name="Bajic V."/>
            <person name="Stingl U."/>
        </authorList>
    </citation>
    <scope>NUCLEOTIDE SEQUENCE [LARGE SCALE GENOMIC DNA]</scope>
    <source>
        <strain evidence="6">SCGC-AAA259E17</strain>
    </source>
</reference>
<evidence type="ECO:0000256" key="1">
    <source>
        <dbReference type="ARBA" id="ARBA00022478"/>
    </source>
</evidence>
<gene>
    <name evidence="5" type="primary">rpo10</name>
    <name evidence="5" type="synonym">rpoN</name>
    <name evidence="6" type="ORF">AKJ64_04380</name>
</gene>
<comment type="catalytic activity">
    <reaction evidence="5">
        <text>RNA(n) + a ribonucleoside 5'-triphosphate = RNA(n+1) + diphosphate</text>
        <dbReference type="Rhea" id="RHEA:21248"/>
        <dbReference type="Rhea" id="RHEA-COMP:14527"/>
        <dbReference type="Rhea" id="RHEA-COMP:17342"/>
        <dbReference type="ChEBI" id="CHEBI:33019"/>
        <dbReference type="ChEBI" id="CHEBI:61557"/>
        <dbReference type="ChEBI" id="CHEBI:140395"/>
        <dbReference type="EC" id="2.7.7.6"/>
    </reaction>
</comment>
<sequence>MMRPVRCFSCGKPLADKYEEFEKRVSEGEDPEEVLDDMGITRYCCRRMIYTSIDVTEEMMKFKR</sequence>
<evidence type="ECO:0000313" key="6">
    <source>
        <dbReference type="EMBL" id="KXA91901.1"/>
    </source>
</evidence>
<dbReference type="NCBIfam" id="NF003089">
    <property type="entry name" value="PRK04016.1"/>
    <property type="match status" value="1"/>
</dbReference>
<dbReference type="PIRSF" id="PIRSF005653">
    <property type="entry name" value="RNA_pol_N/8_sub"/>
    <property type="match status" value="1"/>
</dbReference>
<proteinExistence type="inferred from homology"/>
<dbReference type="GO" id="GO:0003899">
    <property type="term" value="F:DNA-directed RNA polymerase activity"/>
    <property type="evidence" value="ECO:0007669"/>
    <property type="project" value="UniProtKB-UniRule"/>
</dbReference>
<keyword evidence="5" id="KW-0808">Transferase</keyword>
<dbReference type="InterPro" id="IPR000268">
    <property type="entry name" value="RPABC5/Rpb10"/>
</dbReference>
<keyword evidence="5" id="KW-0963">Cytoplasm</keyword>
<evidence type="ECO:0000313" key="7">
    <source>
        <dbReference type="Proteomes" id="UP000070373"/>
    </source>
</evidence>
<dbReference type="Pfam" id="PF01194">
    <property type="entry name" value="RNA_pol_N"/>
    <property type="match status" value="1"/>
</dbReference>